<dbReference type="Pfam" id="PF10117">
    <property type="entry name" value="McrBC"/>
    <property type="match status" value="1"/>
</dbReference>
<dbReference type="PANTHER" id="PTHR38733:SF1">
    <property type="entry name" value="TYPE IV METHYL-DIRECTED RESTRICTION ENZYME ECOKMCRBC"/>
    <property type="match status" value="1"/>
</dbReference>
<dbReference type="RefSeq" id="WP_045346140.1">
    <property type="nucleotide sequence ID" value="NZ_JALLCX010000012.1"/>
</dbReference>
<evidence type="ECO:0000313" key="1">
    <source>
        <dbReference type="EMBL" id="KJM68224.1"/>
    </source>
</evidence>
<gene>
    <name evidence="1" type="ORF">SS59_10000</name>
</gene>
<reference evidence="1 2" key="1">
    <citation type="submission" date="2015-03" db="EMBL/GenBank/DDBJ databases">
        <authorList>
            <person name="McCorrison J."/>
            <person name="Sanka R."/>
            <person name="Adams M."/>
            <person name="Brinkac L."/>
            <person name="Nierman W."/>
            <person name="Sutton G."/>
            <person name="Nelson K."/>
            <person name="Kiedrowski L."/>
            <person name="Guerrero D."/>
            <person name="Bonomo R."/>
        </authorList>
    </citation>
    <scope>NUCLEOTIDE SEQUENCE [LARGE SCALE GENOMIC DNA]</scope>
    <source>
        <strain evidence="1 2">39373</strain>
    </source>
</reference>
<evidence type="ECO:0000313" key="2">
    <source>
        <dbReference type="Proteomes" id="UP000033679"/>
    </source>
</evidence>
<dbReference type="Proteomes" id="UP000033679">
    <property type="component" value="Unassembled WGS sequence"/>
</dbReference>
<dbReference type="AlphaFoldDB" id="A0A837FD88"/>
<protein>
    <submittedName>
        <fullName evidence="1">IQ calmodulin-binding-domain protein</fullName>
    </submittedName>
</protein>
<dbReference type="EMBL" id="JZYN01000010">
    <property type="protein sequence ID" value="KJM68224.1"/>
    <property type="molecule type" value="Genomic_DNA"/>
</dbReference>
<dbReference type="PANTHER" id="PTHR38733">
    <property type="entry name" value="PROTEIN MCRC"/>
    <property type="match status" value="1"/>
</dbReference>
<proteinExistence type="predicted"/>
<dbReference type="InterPro" id="IPR019292">
    <property type="entry name" value="McrC"/>
</dbReference>
<accession>A0A837FD88</accession>
<name>A0A837FD88_9ENTR</name>
<sequence length="451" mass="51341">MTHLTVREWGGVCVNTESSINAPHAFTRPQANALLTAAREHPLANQHGTNILIDHHNKIIAGQMVGVIAAPGCSLEILPKFDDETIEPDATIRNRLIRMLDVALGLKLGNGQAATMARQAESLLEILIRLFAERLLSEVHRGLPRTYLAQEDDLPSLRGRLNIKRQFTTLAVRPDRLACRYDELSADTALLRIMKACVVLLHHYARAADTLRRLNELRILLAGVSDVPFSHLPWSQVRIDRTNHRWEALYNLARLLLRRDWQATHHDKRAQNGITLLFPMNDLFEAYIAELAKRAVRGTEWTVRAQAGRLYCLIEDVKEGKPRFQTRPDLLIERNHQIVMIIDTKWKRIGRHPEDARHGISQADVYQMMAYARIYHCPQVMLLYPHHAGLGTQPLNAGYRILAGKEQLQVASVDLILEENKIVEQLISLIDINTHRGEKARPMHLEARLSQ</sequence>
<organism evidence="1 2">
    <name type="scientific">Enterobacter hormaechei subsp. xiangfangensis</name>
    <dbReference type="NCBI Taxonomy" id="1296536"/>
    <lineage>
        <taxon>Bacteria</taxon>
        <taxon>Pseudomonadati</taxon>
        <taxon>Pseudomonadota</taxon>
        <taxon>Gammaproteobacteria</taxon>
        <taxon>Enterobacterales</taxon>
        <taxon>Enterobacteriaceae</taxon>
        <taxon>Enterobacter</taxon>
        <taxon>Enterobacter cloacae complex</taxon>
    </lineage>
</organism>
<comment type="caution">
    <text evidence="1">The sequence shown here is derived from an EMBL/GenBank/DDBJ whole genome shotgun (WGS) entry which is preliminary data.</text>
</comment>